<reference evidence="1" key="1">
    <citation type="submission" date="2014-09" db="EMBL/GenBank/DDBJ databases">
        <authorList>
            <person name="Magalhaes I.L.F."/>
            <person name="Oliveira U."/>
            <person name="Santos F.R."/>
            <person name="Vidigal T.H.D.A."/>
            <person name="Brescovit A.D."/>
            <person name="Santos A.J."/>
        </authorList>
    </citation>
    <scope>NUCLEOTIDE SEQUENCE</scope>
    <source>
        <tissue evidence="1">Shoot tissue taken approximately 20 cm above the soil surface</tissue>
    </source>
</reference>
<sequence>MMDGMTEADCGDFESYVLSELFTYFWCILTPIPTTQNLCGSCGYVQTGLVLRSKSQV</sequence>
<dbReference type="EMBL" id="GBRH01170293">
    <property type="protein sequence ID" value="JAE27603.1"/>
    <property type="molecule type" value="Transcribed_RNA"/>
</dbReference>
<proteinExistence type="predicted"/>
<dbReference type="AlphaFoldDB" id="A0A0A9H425"/>
<evidence type="ECO:0000313" key="1">
    <source>
        <dbReference type="EMBL" id="JAE27603.1"/>
    </source>
</evidence>
<organism evidence="1">
    <name type="scientific">Arundo donax</name>
    <name type="common">Giant reed</name>
    <name type="synonym">Donax arundinaceus</name>
    <dbReference type="NCBI Taxonomy" id="35708"/>
    <lineage>
        <taxon>Eukaryota</taxon>
        <taxon>Viridiplantae</taxon>
        <taxon>Streptophyta</taxon>
        <taxon>Embryophyta</taxon>
        <taxon>Tracheophyta</taxon>
        <taxon>Spermatophyta</taxon>
        <taxon>Magnoliopsida</taxon>
        <taxon>Liliopsida</taxon>
        <taxon>Poales</taxon>
        <taxon>Poaceae</taxon>
        <taxon>PACMAD clade</taxon>
        <taxon>Arundinoideae</taxon>
        <taxon>Arundineae</taxon>
        <taxon>Arundo</taxon>
    </lineage>
</organism>
<reference evidence="1" key="2">
    <citation type="journal article" date="2015" name="Data Brief">
        <title>Shoot transcriptome of the giant reed, Arundo donax.</title>
        <authorList>
            <person name="Barrero R.A."/>
            <person name="Guerrero F.D."/>
            <person name="Moolhuijzen P."/>
            <person name="Goolsby J.A."/>
            <person name="Tidwell J."/>
            <person name="Bellgard S.E."/>
            <person name="Bellgard M.I."/>
        </authorList>
    </citation>
    <scope>NUCLEOTIDE SEQUENCE</scope>
    <source>
        <tissue evidence="1">Shoot tissue taken approximately 20 cm above the soil surface</tissue>
    </source>
</reference>
<name>A0A0A9H425_ARUDO</name>
<accession>A0A0A9H425</accession>
<protein>
    <submittedName>
        <fullName evidence="1">Uncharacterized protein</fullName>
    </submittedName>
</protein>